<dbReference type="Pfam" id="PF03966">
    <property type="entry name" value="Trm112p"/>
    <property type="match status" value="1"/>
</dbReference>
<dbReference type="GO" id="GO:0005829">
    <property type="term" value="C:cytosol"/>
    <property type="evidence" value="ECO:0007669"/>
    <property type="project" value="TreeGrafter"/>
</dbReference>
<dbReference type="RefSeq" id="WP_176946334.1">
    <property type="nucleotide sequence ID" value="NZ_FNBT01000003.1"/>
</dbReference>
<sequence length="82" mass="8396">MTSNTTTGGPLGLDPELLSILACPDTHHSPLTVDEAASELLCTTCDRAFPVRDGIPVLLLDEARRRGGGAGEGAGAGREHSA</sequence>
<evidence type="ECO:0000313" key="2">
    <source>
        <dbReference type="EMBL" id="SDF42389.1"/>
    </source>
</evidence>
<dbReference type="SUPFAM" id="SSF158997">
    <property type="entry name" value="Trm112p-like"/>
    <property type="match status" value="1"/>
</dbReference>
<dbReference type="HAMAP" id="MF_01187">
    <property type="entry name" value="UPF0434"/>
    <property type="match status" value="1"/>
</dbReference>
<dbReference type="Gene3D" id="2.20.25.10">
    <property type="match status" value="1"/>
</dbReference>
<dbReference type="STRING" id="1550231.SAMN05660662_2158"/>
<comment type="similarity">
    <text evidence="1">Belongs to the UPF0434 family.</text>
</comment>
<organism evidence="2 3">
    <name type="scientific">Blastococcus aurantiacus</name>
    <dbReference type="NCBI Taxonomy" id="1550231"/>
    <lineage>
        <taxon>Bacteria</taxon>
        <taxon>Bacillati</taxon>
        <taxon>Actinomycetota</taxon>
        <taxon>Actinomycetes</taxon>
        <taxon>Geodermatophilales</taxon>
        <taxon>Geodermatophilaceae</taxon>
        <taxon>Blastococcus</taxon>
    </lineage>
</organism>
<dbReference type="InterPro" id="IPR005651">
    <property type="entry name" value="Trm112-like"/>
</dbReference>
<gene>
    <name evidence="2" type="ORF">SAMN05660662_2158</name>
</gene>
<accession>A0A1G7L052</accession>
<dbReference type="PANTHER" id="PTHR33505:SF4">
    <property type="entry name" value="PROTEIN PREY, MITOCHONDRIAL"/>
    <property type="match status" value="1"/>
</dbReference>
<dbReference type="EMBL" id="FNBT01000003">
    <property type="protein sequence ID" value="SDF42389.1"/>
    <property type="molecule type" value="Genomic_DNA"/>
</dbReference>
<proteinExistence type="inferred from homology"/>
<dbReference type="PANTHER" id="PTHR33505">
    <property type="entry name" value="ZGC:162634"/>
    <property type="match status" value="1"/>
</dbReference>
<keyword evidence="3" id="KW-1185">Reference proteome</keyword>
<dbReference type="Proteomes" id="UP000199406">
    <property type="component" value="Unassembled WGS sequence"/>
</dbReference>
<reference evidence="3" key="1">
    <citation type="submission" date="2016-10" db="EMBL/GenBank/DDBJ databases">
        <authorList>
            <person name="Varghese N."/>
            <person name="Submissions S."/>
        </authorList>
    </citation>
    <scope>NUCLEOTIDE SEQUENCE [LARGE SCALE GENOMIC DNA]</scope>
    <source>
        <strain evidence="3">DSM 44268</strain>
    </source>
</reference>
<evidence type="ECO:0000313" key="3">
    <source>
        <dbReference type="Proteomes" id="UP000199406"/>
    </source>
</evidence>
<protein>
    <recommendedName>
        <fullName evidence="1">UPF0434 protein SAMN05660662_2158</fullName>
    </recommendedName>
</protein>
<name>A0A1G7L052_9ACTN</name>
<evidence type="ECO:0000256" key="1">
    <source>
        <dbReference type="HAMAP-Rule" id="MF_01187"/>
    </source>
</evidence>
<dbReference type="AlphaFoldDB" id="A0A1G7L052"/>